<sequence length="158" mass="18864">MNDINYIFIHFALYMVSIIITARFLVLYYSLIETNRKKILRISKLTEENHKQLQNQIDMLFCSNKDIITIYDNKMRDVINFQEKLADKLHNNIMNLQEMIGKTNCETLHITEKIHITKDEIEEQISNIIHMQQKIVLYIENNINDLKTQFCNRIDNNG</sequence>
<accession>A0A6C0KKA1</accession>
<keyword evidence="1" id="KW-0812">Transmembrane</keyword>
<name>A0A6C0KKA1_9ZZZZ</name>
<reference evidence="2" key="1">
    <citation type="journal article" date="2020" name="Nature">
        <title>Giant virus diversity and host interactions through global metagenomics.</title>
        <authorList>
            <person name="Schulz F."/>
            <person name="Roux S."/>
            <person name="Paez-Espino D."/>
            <person name="Jungbluth S."/>
            <person name="Walsh D.A."/>
            <person name="Denef V.J."/>
            <person name="McMahon K.D."/>
            <person name="Konstantinidis K.T."/>
            <person name="Eloe-Fadrosh E.A."/>
            <person name="Kyrpides N.C."/>
            <person name="Woyke T."/>
        </authorList>
    </citation>
    <scope>NUCLEOTIDE SEQUENCE</scope>
    <source>
        <strain evidence="2">GVMAG-S-3300012000-57</strain>
    </source>
</reference>
<protein>
    <submittedName>
        <fullName evidence="2">Uncharacterized protein</fullName>
    </submittedName>
</protein>
<organism evidence="2">
    <name type="scientific">viral metagenome</name>
    <dbReference type="NCBI Taxonomy" id="1070528"/>
    <lineage>
        <taxon>unclassified sequences</taxon>
        <taxon>metagenomes</taxon>
        <taxon>organismal metagenomes</taxon>
    </lineage>
</organism>
<evidence type="ECO:0000313" key="2">
    <source>
        <dbReference type="EMBL" id="QHU17237.1"/>
    </source>
</evidence>
<keyword evidence="1" id="KW-0472">Membrane</keyword>
<proteinExistence type="predicted"/>
<evidence type="ECO:0000256" key="1">
    <source>
        <dbReference type="SAM" id="Phobius"/>
    </source>
</evidence>
<feature type="transmembrane region" description="Helical" evidence="1">
    <location>
        <begin position="6"/>
        <end position="31"/>
    </location>
</feature>
<keyword evidence="1" id="KW-1133">Transmembrane helix</keyword>
<dbReference type="EMBL" id="MN740900">
    <property type="protein sequence ID" value="QHU17237.1"/>
    <property type="molecule type" value="Genomic_DNA"/>
</dbReference>
<dbReference type="AlphaFoldDB" id="A0A6C0KKA1"/>